<accession>A0A5E6MUD3</accession>
<proteinExistence type="predicted"/>
<evidence type="ECO:0000313" key="1">
    <source>
        <dbReference type="EMBL" id="VVM14993.1"/>
    </source>
</evidence>
<dbReference type="EMBL" id="LR700645">
    <property type="protein sequence ID" value="VVM14993.1"/>
    <property type="molecule type" value="Genomic_DNA"/>
</dbReference>
<protein>
    <submittedName>
        <fullName evidence="1">Uncharacterized protein</fullName>
    </submittedName>
</protein>
<dbReference type="AlphaFoldDB" id="A0A5E6MUD3"/>
<reference evidence="1" key="1">
    <citation type="submission" date="2019-09" db="EMBL/GenBank/DDBJ databases">
        <authorList>
            <person name="Chandra G."/>
            <person name="Truman W A."/>
        </authorList>
    </citation>
    <scope>NUCLEOTIDE SEQUENCE</scope>
    <source>
        <strain evidence="1">PS683</strain>
    </source>
</reference>
<sequence length="175" mass="19090">MAIILNVSSASLTKQTNAYTIKNPNQVTNAFTITEASEAADALRLSNQEKISQLKAFLKDYDMTSISTAELKKVGRRLFDDGMISERAFGMFISGDGASDANGRQTNTHVKFNAIALFNEKLEDTKAFFKSEPLVAKQDGAMDHLQGMVDANQAVAALAYFVKSSQDDLSIDEHA</sequence>
<gene>
    <name evidence="1" type="ORF">PS683_03308</name>
</gene>
<organism evidence="1">
    <name type="scientific">Pseudomonas fluorescens</name>
    <dbReference type="NCBI Taxonomy" id="294"/>
    <lineage>
        <taxon>Bacteria</taxon>
        <taxon>Pseudomonadati</taxon>
        <taxon>Pseudomonadota</taxon>
        <taxon>Gammaproteobacteria</taxon>
        <taxon>Pseudomonadales</taxon>
        <taxon>Pseudomonadaceae</taxon>
        <taxon>Pseudomonas</taxon>
    </lineage>
</organism>
<name>A0A5E6MUD3_PSEFL</name>